<accession>A0A9W6SM88</accession>
<evidence type="ECO:0000256" key="1">
    <source>
        <dbReference type="SAM" id="Phobius"/>
    </source>
</evidence>
<feature type="transmembrane region" description="Helical" evidence="1">
    <location>
        <begin position="91"/>
        <end position="109"/>
    </location>
</feature>
<organism evidence="2 3">
    <name type="scientific">Actinorhabdospora filicis</name>
    <dbReference type="NCBI Taxonomy" id="1785913"/>
    <lineage>
        <taxon>Bacteria</taxon>
        <taxon>Bacillati</taxon>
        <taxon>Actinomycetota</taxon>
        <taxon>Actinomycetes</taxon>
        <taxon>Micromonosporales</taxon>
        <taxon>Micromonosporaceae</taxon>
        <taxon>Actinorhabdospora</taxon>
    </lineage>
</organism>
<dbReference type="RefSeq" id="WP_285662302.1">
    <property type="nucleotide sequence ID" value="NZ_BSTX01000001.1"/>
</dbReference>
<keyword evidence="3" id="KW-1185">Reference proteome</keyword>
<gene>
    <name evidence="2" type="ORF">Afil01_19780</name>
</gene>
<feature type="transmembrane region" description="Helical" evidence="1">
    <location>
        <begin position="150"/>
        <end position="171"/>
    </location>
</feature>
<reference evidence="2" key="1">
    <citation type="submission" date="2023-03" db="EMBL/GenBank/DDBJ databases">
        <title>Actinorhabdospora filicis NBRC 111898.</title>
        <authorList>
            <person name="Ichikawa N."/>
            <person name="Sato H."/>
            <person name="Tonouchi N."/>
        </authorList>
    </citation>
    <scope>NUCLEOTIDE SEQUENCE</scope>
    <source>
        <strain evidence="2">NBRC 111898</strain>
    </source>
</reference>
<proteinExistence type="predicted"/>
<sequence>MSGFAVPRGRGPAPLVARIAAALLFAAAALTAVWTAVSTAAFASYPDRMAGAEGGGTFIAWAALAALGLACLAAAGGFVLCALAMTRGNAAGWYGAFGLVLALVVVVVINRVSDDGGLPVALLSLAAENAGHDGDSAFVLASAPGWFETYWLVQDCVTGLVAVVAGFLLMLPPSVDHFTRRPPVAGGYGVPWG</sequence>
<evidence type="ECO:0000313" key="3">
    <source>
        <dbReference type="Proteomes" id="UP001165079"/>
    </source>
</evidence>
<name>A0A9W6SM88_9ACTN</name>
<feature type="transmembrane region" description="Helical" evidence="1">
    <location>
        <begin position="59"/>
        <end position="84"/>
    </location>
</feature>
<keyword evidence="1" id="KW-1133">Transmembrane helix</keyword>
<keyword evidence="1" id="KW-0812">Transmembrane</keyword>
<keyword evidence="1" id="KW-0472">Membrane</keyword>
<evidence type="ECO:0000313" key="2">
    <source>
        <dbReference type="EMBL" id="GLZ77171.1"/>
    </source>
</evidence>
<dbReference type="EMBL" id="BSTX01000001">
    <property type="protein sequence ID" value="GLZ77171.1"/>
    <property type="molecule type" value="Genomic_DNA"/>
</dbReference>
<dbReference type="AlphaFoldDB" id="A0A9W6SM88"/>
<comment type="caution">
    <text evidence="2">The sequence shown here is derived from an EMBL/GenBank/DDBJ whole genome shotgun (WGS) entry which is preliminary data.</text>
</comment>
<dbReference type="Proteomes" id="UP001165079">
    <property type="component" value="Unassembled WGS sequence"/>
</dbReference>
<protein>
    <submittedName>
        <fullName evidence="2">Uncharacterized protein</fullName>
    </submittedName>
</protein>